<proteinExistence type="predicted"/>
<reference evidence="1 2" key="1">
    <citation type="submission" date="2018-06" db="EMBL/GenBank/DDBJ databases">
        <authorList>
            <consortium name="Pathogen Informatics"/>
            <person name="Doyle S."/>
        </authorList>
    </citation>
    <scope>NUCLEOTIDE SEQUENCE [LARGE SCALE GENOMIC DNA]</scope>
    <source>
        <strain evidence="1 2">NCTC8256</strain>
    </source>
</reference>
<accession>A0A379VM04</accession>
<dbReference type="EMBL" id="UGXR01000001">
    <property type="protein sequence ID" value="SUH07585.1"/>
    <property type="molecule type" value="Genomic_DNA"/>
</dbReference>
<protein>
    <submittedName>
        <fullName evidence="1">Uncharacterized protein</fullName>
    </submittedName>
</protein>
<evidence type="ECO:0000313" key="1">
    <source>
        <dbReference type="EMBL" id="SUH07585.1"/>
    </source>
</evidence>
<sequence>MKRVFCHGIFQMIGRKVGVNHRHFYVCMTQNIAQYQYVSAVHHKMTGKRMAQYVSALAFRQVNTGSFYCAFKGFSAWRE</sequence>
<evidence type="ECO:0000313" key="2">
    <source>
        <dbReference type="Proteomes" id="UP000254346"/>
    </source>
</evidence>
<gene>
    <name evidence="1" type="ORF">NCTC8256_01485</name>
</gene>
<organism evidence="1 2">
    <name type="scientific">Salmonella enterica I</name>
    <dbReference type="NCBI Taxonomy" id="59201"/>
    <lineage>
        <taxon>Bacteria</taxon>
        <taxon>Pseudomonadati</taxon>
        <taxon>Pseudomonadota</taxon>
        <taxon>Gammaproteobacteria</taxon>
        <taxon>Enterobacterales</taxon>
        <taxon>Enterobacteriaceae</taxon>
        <taxon>Salmonella</taxon>
    </lineage>
</organism>
<name>A0A379VM04_SALET</name>
<dbReference type="AlphaFoldDB" id="A0A379VM04"/>
<dbReference type="Proteomes" id="UP000254346">
    <property type="component" value="Unassembled WGS sequence"/>
</dbReference>